<sequence>MCLIVFSWKVVPGLPFIAAANRDEFYARPSAPADWWEDHPDIYAGRDLQDGGTWIGISRTGRFAAITNVRAPSERNENAPSRGALVANFLSDKTTSAEYIAKISADADAYNGFNLLIHDGRDLIWYSNKGQADPRNGLPLVPGIYGLSNALLDVCWPKVVRTKAQFASLLCQSAPDETYFDMLTDTTTAGDCRLPSTGVGIERERLLSSVFISSPDYGTRTSTLVKLHACGTAVLDERAVR</sequence>
<dbReference type="Pfam" id="PF05742">
    <property type="entry name" value="TANGO2"/>
    <property type="match status" value="1"/>
</dbReference>
<dbReference type="InterPro" id="IPR008551">
    <property type="entry name" value="TANGO2"/>
</dbReference>
<evidence type="ECO:0000313" key="2">
    <source>
        <dbReference type="Proteomes" id="UP000571084"/>
    </source>
</evidence>
<protein>
    <submittedName>
        <fullName evidence="1">Uncharacterized protein with NRDE domain</fullName>
    </submittedName>
</protein>
<dbReference type="PANTHER" id="PTHR17985:SF8">
    <property type="entry name" value="TRANSPORT AND GOLGI ORGANIZATION PROTEIN 2 HOMOLOG"/>
    <property type="match status" value="1"/>
</dbReference>
<dbReference type="AlphaFoldDB" id="A0A840RPA7"/>
<dbReference type="RefSeq" id="WP_168052280.1">
    <property type="nucleotide sequence ID" value="NZ_JAAOZT010000002.1"/>
</dbReference>
<name>A0A840RPA7_9BURK</name>
<comment type="caution">
    <text evidence="1">The sequence shown here is derived from an EMBL/GenBank/DDBJ whole genome shotgun (WGS) entry which is preliminary data.</text>
</comment>
<proteinExistence type="predicted"/>
<dbReference type="Proteomes" id="UP000571084">
    <property type="component" value="Unassembled WGS sequence"/>
</dbReference>
<organism evidence="1 2">
    <name type="scientific">Glaciimonas immobilis</name>
    <dbReference type="NCBI Taxonomy" id="728004"/>
    <lineage>
        <taxon>Bacteria</taxon>
        <taxon>Pseudomonadati</taxon>
        <taxon>Pseudomonadota</taxon>
        <taxon>Betaproteobacteria</taxon>
        <taxon>Burkholderiales</taxon>
        <taxon>Oxalobacteraceae</taxon>
        <taxon>Glaciimonas</taxon>
    </lineage>
</organism>
<keyword evidence="2" id="KW-1185">Reference proteome</keyword>
<reference evidence="1 2" key="1">
    <citation type="submission" date="2020-08" db="EMBL/GenBank/DDBJ databases">
        <title>Genomic Encyclopedia of Type Strains, Phase IV (KMG-IV): sequencing the most valuable type-strain genomes for metagenomic binning, comparative biology and taxonomic classification.</title>
        <authorList>
            <person name="Goeker M."/>
        </authorList>
    </citation>
    <scope>NUCLEOTIDE SEQUENCE [LARGE SCALE GENOMIC DNA]</scope>
    <source>
        <strain evidence="1 2">DSM 23240</strain>
    </source>
</reference>
<dbReference type="EMBL" id="JACHHQ010000001">
    <property type="protein sequence ID" value="MBB5198349.1"/>
    <property type="molecule type" value="Genomic_DNA"/>
</dbReference>
<gene>
    <name evidence="1" type="ORF">HNR39_000159</name>
</gene>
<dbReference type="PANTHER" id="PTHR17985">
    <property type="entry name" value="SER/THR-RICH PROTEIN T10 IN DGCR REGION"/>
    <property type="match status" value="1"/>
</dbReference>
<accession>A0A840RPA7</accession>
<evidence type="ECO:0000313" key="1">
    <source>
        <dbReference type="EMBL" id="MBB5198349.1"/>
    </source>
</evidence>